<dbReference type="SUPFAM" id="SSF56784">
    <property type="entry name" value="HAD-like"/>
    <property type="match status" value="1"/>
</dbReference>
<evidence type="ECO:0000313" key="5">
    <source>
        <dbReference type="EMBL" id="GAA5188398.1"/>
    </source>
</evidence>
<proteinExistence type="inferred from homology"/>
<dbReference type="InterPro" id="IPR050155">
    <property type="entry name" value="HAD-like_hydrolase_sf"/>
</dbReference>
<sequence>MTPLLERDIYLFDLDNTLYRPENQIIEQIIRRFRDYVSEALGLTPLAADELCHHYYLTYGGTLRGIQLHHPDVDLLSLSSYAHDVDLSSVTGCENLVEALEQNGKKRYVFTNSPRPYAERVLEHLGLRHCFDEVFSVEQTNYKMKPHPHAFRTICDHFGFEADNAVIFDDQPSNLTTAQTLGMRTVLVNRDDLESHTACFRTEQLAQFVGQLNQQQS</sequence>
<dbReference type="InterPro" id="IPR023214">
    <property type="entry name" value="HAD_sf"/>
</dbReference>
<evidence type="ECO:0000256" key="2">
    <source>
        <dbReference type="ARBA" id="ARBA00004818"/>
    </source>
</evidence>
<dbReference type="InterPro" id="IPR010237">
    <property type="entry name" value="Pyr-5-nucltdase"/>
</dbReference>
<dbReference type="EC" id="3.1.3.18" evidence="4"/>
<accession>A0ABP9RWD8</accession>
<evidence type="ECO:0000256" key="1">
    <source>
        <dbReference type="ARBA" id="ARBA00000830"/>
    </source>
</evidence>
<protein>
    <recommendedName>
        <fullName evidence="4">phosphoglycolate phosphatase</fullName>
        <ecNumber evidence="4">3.1.3.18</ecNumber>
    </recommendedName>
</protein>
<dbReference type="Gene3D" id="1.10.150.450">
    <property type="match status" value="1"/>
</dbReference>
<evidence type="ECO:0000256" key="3">
    <source>
        <dbReference type="ARBA" id="ARBA00006171"/>
    </source>
</evidence>
<name>A0ABP9RWD8_9GAMM</name>
<evidence type="ECO:0000313" key="6">
    <source>
        <dbReference type="Proteomes" id="UP001501600"/>
    </source>
</evidence>
<reference evidence="6" key="1">
    <citation type="journal article" date="2019" name="Int. J. Syst. Evol. Microbiol.">
        <title>The Global Catalogue of Microorganisms (GCM) 10K type strain sequencing project: providing services to taxonomists for standard genome sequencing and annotation.</title>
        <authorList>
            <consortium name="The Broad Institute Genomics Platform"/>
            <consortium name="The Broad Institute Genome Sequencing Center for Infectious Disease"/>
            <person name="Wu L."/>
            <person name="Ma J."/>
        </authorList>
    </citation>
    <scope>NUCLEOTIDE SEQUENCE [LARGE SCALE GENOMIC DNA]</scope>
    <source>
        <strain evidence="6">JCM 18720</strain>
    </source>
</reference>
<evidence type="ECO:0000256" key="4">
    <source>
        <dbReference type="ARBA" id="ARBA00013078"/>
    </source>
</evidence>
<comment type="caution">
    <text evidence="5">The sequence shown here is derived from an EMBL/GenBank/DDBJ whole genome shotgun (WGS) entry which is preliminary data.</text>
</comment>
<dbReference type="SFLD" id="SFLDG01132">
    <property type="entry name" value="C1.5.3:_5'-Nucleotidase_Like"/>
    <property type="match status" value="1"/>
</dbReference>
<dbReference type="InterPro" id="IPR041492">
    <property type="entry name" value="HAD_2"/>
</dbReference>
<organism evidence="5 6">
    <name type="scientific">Ferrimonas gelatinilytica</name>
    <dbReference type="NCBI Taxonomy" id="1255257"/>
    <lineage>
        <taxon>Bacteria</taxon>
        <taxon>Pseudomonadati</taxon>
        <taxon>Pseudomonadota</taxon>
        <taxon>Gammaproteobacteria</taxon>
        <taxon>Alteromonadales</taxon>
        <taxon>Ferrimonadaceae</taxon>
        <taxon>Ferrimonas</taxon>
    </lineage>
</organism>
<dbReference type="RefSeq" id="WP_345315783.1">
    <property type="nucleotide sequence ID" value="NZ_BAABLF010000005.1"/>
</dbReference>
<dbReference type="Pfam" id="PF13419">
    <property type="entry name" value="HAD_2"/>
    <property type="match status" value="1"/>
</dbReference>
<dbReference type="PANTHER" id="PTHR43434">
    <property type="entry name" value="PHOSPHOGLYCOLATE PHOSPHATASE"/>
    <property type="match status" value="1"/>
</dbReference>
<dbReference type="Proteomes" id="UP001501600">
    <property type="component" value="Unassembled WGS sequence"/>
</dbReference>
<dbReference type="Gene3D" id="3.40.50.1000">
    <property type="entry name" value="HAD superfamily/HAD-like"/>
    <property type="match status" value="1"/>
</dbReference>
<dbReference type="InterPro" id="IPR006439">
    <property type="entry name" value="HAD-SF_hydro_IA"/>
</dbReference>
<dbReference type="EMBL" id="BAABLF010000005">
    <property type="protein sequence ID" value="GAA5188398.1"/>
    <property type="molecule type" value="Genomic_DNA"/>
</dbReference>
<gene>
    <name evidence="5" type="ORF">GCM10025772_08350</name>
</gene>
<keyword evidence="6" id="KW-1185">Reference proteome</keyword>
<dbReference type="NCBIfam" id="TIGR01993">
    <property type="entry name" value="Pyr-5-nucltdase"/>
    <property type="match status" value="1"/>
</dbReference>
<dbReference type="SFLD" id="SFLDS00003">
    <property type="entry name" value="Haloacid_Dehalogenase"/>
    <property type="match status" value="1"/>
</dbReference>
<dbReference type="SFLD" id="SFLDG01129">
    <property type="entry name" value="C1.5:_HAD__Beta-PGM__Phosphata"/>
    <property type="match status" value="1"/>
</dbReference>
<dbReference type="InterPro" id="IPR036412">
    <property type="entry name" value="HAD-like_sf"/>
</dbReference>
<comment type="catalytic activity">
    <reaction evidence="1">
        <text>2-phosphoglycolate + H2O = glycolate + phosphate</text>
        <dbReference type="Rhea" id="RHEA:14369"/>
        <dbReference type="ChEBI" id="CHEBI:15377"/>
        <dbReference type="ChEBI" id="CHEBI:29805"/>
        <dbReference type="ChEBI" id="CHEBI:43474"/>
        <dbReference type="ChEBI" id="CHEBI:58033"/>
        <dbReference type="EC" id="3.1.3.18"/>
    </reaction>
</comment>
<dbReference type="NCBIfam" id="TIGR01509">
    <property type="entry name" value="HAD-SF-IA-v3"/>
    <property type="match status" value="1"/>
</dbReference>
<comment type="similarity">
    <text evidence="3">Belongs to the HAD-like hydrolase superfamily. CbbY/CbbZ/Gph/YieH family.</text>
</comment>
<comment type="pathway">
    <text evidence="2">Organic acid metabolism; glycolate biosynthesis; glycolate from 2-phosphoglycolate: step 1/1.</text>
</comment>
<dbReference type="PANTHER" id="PTHR43434:SF1">
    <property type="entry name" value="PHOSPHOGLYCOLATE PHOSPHATASE"/>
    <property type="match status" value="1"/>
</dbReference>